<proteinExistence type="inferred from homology"/>
<dbReference type="EMBL" id="FKBS01000029">
    <property type="protein sequence ID" value="SAI57677.1"/>
    <property type="molecule type" value="Genomic_DNA"/>
</dbReference>
<feature type="compositionally biased region" description="Low complexity" evidence="5">
    <location>
        <begin position="299"/>
        <end position="319"/>
    </location>
</feature>
<keyword evidence="3" id="KW-0238">DNA-binding</keyword>
<reference evidence="7 8" key="1">
    <citation type="submission" date="2016-03" db="EMBL/GenBank/DDBJ databases">
        <authorList>
            <consortium name="Pathogen Informatics"/>
        </authorList>
    </citation>
    <scope>NUCLEOTIDE SEQUENCE [LARGE SCALE GENOMIC DNA]</scope>
    <source>
        <strain evidence="7 8">NCTC13364</strain>
    </source>
</reference>
<evidence type="ECO:0000256" key="2">
    <source>
        <dbReference type="ARBA" id="ARBA00023015"/>
    </source>
</evidence>
<keyword evidence="4" id="KW-0804">Transcription</keyword>
<dbReference type="Pfam" id="PF00126">
    <property type="entry name" value="HTH_1"/>
    <property type="match status" value="1"/>
</dbReference>
<accession>A0A157RI44</accession>
<comment type="similarity">
    <text evidence="1">Belongs to the LysR transcriptional regulatory family.</text>
</comment>
<dbReference type="InterPro" id="IPR036388">
    <property type="entry name" value="WH-like_DNA-bd_sf"/>
</dbReference>
<dbReference type="PROSITE" id="PS50931">
    <property type="entry name" value="HTH_LYSR"/>
    <property type="match status" value="1"/>
</dbReference>
<keyword evidence="2" id="KW-0805">Transcription regulation</keyword>
<dbReference type="AlphaFoldDB" id="A0A157RI44"/>
<dbReference type="PANTHER" id="PTHR30419">
    <property type="entry name" value="HTH-TYPE TRANSCRIPTIONAL REGULATOR YBHD"/>
    <property type="match status" value="1"/>
</dbReference>
<dbReference type="GO" id="GO:0003700">
    <property type="term" value="F:DNA-binding transcription factor activity"/>
    <property type="evidence" value="ECO:0007669"/>
    <property type="project" value="InterPro"/>
</dbReference>
<dbReference type="PANTHER" id="PTHR30419:SF8">
    <property type="entry name" value="NITROGEN ASSIMILATION TRANSCRIPTIONAL ACTIVATOR-RELATED"/>
    <property type="match status" value="1"/>
</dbReference>
<gene>
    <name evidence="7" type="primary">cynR_12</name>
    <name evidence="7" type="ORF">SAMEA1982600_04972</name>
</gene>
<organism evidence="7 8">
    <name type="scientific">Bordetella ansorpii</name>
    <dbReference type="NCBI Taxonomy" id="288768"/>
    <lineage>
        <taxon>Bacteria</taxon>
        <taxon>Pseudomonadati</taxon>
        <taxon>Pseudomonadota</taxon>
        <taxon>Betaproteobacteria</taxon>
        <taxon>Burkholderiales</taxon>
        <taxon>Alcaligenaceae</taxon>
        <taxon>Bordetella</taxon>
    </lineage>
</organism>
<dbReference type="InterPro" id="IPR050950">
    <property type="entry name" value="HTH-type_LysR_regulators"/>
</dbReference>
<dbReference type="Gene3D" id="3.40.190.290">
    <property type="match status" value="1"/>
</dbReference>
<sequence length="319" mass="34593">MRHFLEVVRTGSIAQAAQQLHVAPSAVSRQIAKLESMVGSPLFERLPRGMRLSDAGRQLSAYASASALEAERVLTSIRQRSVLGDVTVRIASTEGFSQQFLSESMARFKRLHPEVRFHMHVGHGQEVGRRVAEGVSHIGIRYSIAVDQRLHTRTLCAAPVYAIMCRKHPLAGRKSVDVRQLVEYPLALGDTDTTVRQLFDTCCANAGLHIEPSYVSNYSVAFLPLLPGNSIVALSGYLVVRGLPYARQLAAVPFSNPEMQHRTIQMLTLQGHVLSPLAQAFLEFVSAELADAAGPPREGGAAKPSARASGRRAGPAVEG</sequence>
<dbReference type="SUPFAM" id="SSF46785">
    <property type="entry name" value="Winged helix' DNA-binding domain"/>
    <property type="match status" value="1"/>
</dbReference>
<evidence type="ECO:0000259" key="6">
    <source>
        <dbReference type="PROSITE" id="PS50931"/>
    </source>
</evidence>
<dbReference type="GO" id="GO:0005829">
    <property type="term" value="C:cytosol"/>
    <property type="evidence" value="ECO:0007669"/>
    <property type="project" value="TreeGrafter"/>
</dbReference>
<dbReference type="InterPro" id="IPR000847">
    <property type="entry name" value="LysR_HTH_N"/>
</dbReference>
<evidence type="ECO:0000256" key="3">
    <source>
        <dbReference type="ARBA" id="ARBA00023125"/>
    </source>
</evidence>
<name>A0A157RI44_9BORD</name>
<dbReference type="InterPro" id="IPR005119">
    <property type="entry name" value="LysR_subst-bd"/>
</dbReference>
<dbReference type="SUPFAM" id="SSF53850">
    <property type="entry name" value="Periplasmic binding protein-like II"/>
    <property type="match status" value="1"/>
</dbReference>
<dbReference type="PRINTS" id="PR00039">
    <property type="entry name" value="HTHLYSR"/>
</dbReference>
<dbReference type="InterPro" id="IPR036390">
    <property type="entry name" value="WH_DNA-bd_sf"/>
</dbReference>
<protein>
    <submittedName>
        <fullName evidence="7">LysR family transcriptional regulator</fullName>
    </submittedName>
</protein>
<evidence type="ECO:0000313" key="7">
    <source>
        <dbReference type="EMBL" id="SAI57677.1"/>
    </source>
</evidence>
<dbReference type="GO" id="GO:0003677">
    <property type="term" value="F:DNA binding"/>
    <property type="evidence" value="ECO:0007669"/>
    <property type="project" value="UniProtKB-KW"/>
</dbReference>
<dbReference type="Gene3D" id="1.10.10.10">
    <property type="entry name" value="Winged helix-like DNA-binding domain superfamily/Winged helix DNA-binding domain"/>
    <property type="match status" value="1"/>
</dbReference>
<feature type="region of interest" description="Disordered" evidence="5">
    <location>
        <begin position="293"/>
        <end position="319"/>
    </location>
</feature>
<feature type="domain" description="HTH lysR-type" evidence="6">
    <location>
        <begin position="1"/>
        <end position="53"/>
    </location>
</feature>
<dbReference type="Proteomes" id="UP000077037">
    <property type="component" value="Unassembled WGS sequence"/>
</dbReference>
<evidence type="ECO:0000256" key="4">
    <source>
        <dbReference type="ARBA" id="ARBA00023163"/>
    </source>
</evidence>
<dbReference type="Pfam" id="PF03466">
    <property type="entry name" value="LysR_substrate"/>
    <property type="match status" value="1"/>
</dbReference>
<evidence type="ECO:0000256" key="1">
    <source>
        <dbReference type="ARBA" id="ARBA00009437"/>
    </source>
</evidence>
<evidence type="ECO:0000313" key="8">
    <source>
        <dbReference type="Proteomes" id="UP000077037"/>
    </source>
</evidence>
<evidence type="ECO:0000256" key="5">
    <source>
        <dbReference type="SAM" id="MobiDB-lite"/>
    </source>
</evidence>